<dbReference type="AlphaFoldDB" id="A0AA42TB20"/>
<dbReference type="Proteomes" id="UP001158500">
    <property type="component" value="Unassembled WGS sequence"/>
</dbReference>
<name>A0AA42TB20_STUST</name>
<sequence length="116" mass="12258">MLIKLKQSEIEEALRDFIVKQGFNLDRKTVDISFTAGRGDSGMTADLDIHDAAAVMGSAQCSPVYETQASASVGGVEEATPAPQLHVVETSPAAEDVLPDPQEEEPVVQKASLFGG</sequence>
<comment type="caution">
    <text evidence="2">The sequence shown here is derived from an EMBL/GenBank/DDBJ whole genome shotgun (WGS) entry which is preliminary data.</text>
</comment>
<proteinExistence type="predicted"/>
<gene>
    <name evidence="2" type="ORF">N5C32_10905</name>
</gene>
<organism evidence="2 3">
    <name type="scientific">Stutzerimonas stutzeri</name>
    <name type="common">Pseudomonas stutzeri</name>
    <dbReference type="NCBI Taxonomy" id="316"/>
    <lineage>
        <taxon>Bacteria</taxon>
        <taxon>Pseudomonadati</taxon>
        <taxon>Pseudomonadota</taxon>
        <taxon>Gammaproteobacteria</taxon>
        <taxon>Pseudomonadales</taxon>
        <taxon>Pseudomonadaceae</taxon>
        <taxon>Stutzerimonas</taxon>
    </lineage>
</organism>
<feature type="compositionally biased region" description="Acidic residues" evidence="1">
    <location>
        <begin position="97"/>
        <end position="106"/>
    </location>
</feature>
<dbReference type="RefSeq" id="WP_279641460.1">
    <property type="nucleotide sequence ID" value="NZ_JAOCAE010000006.1"/>
</dbReference>
<evidence type="ECO:0000256" key="1">
    <source>
        <dbReference type="SAM" id="MobiDB-lite"/>
    </source>
</evidence>
<evidence type="ECO:0000313" key="2">
    <source>
        <dbReference type="EMBL" id="MDH1236548.1"/>
    </source>
</evidence>
<accession>A0AA42TB20</accession>
<reference evidence="2" key="1">
    <citation type="submission" date="2022-09" db="EMBL/GenBank/DDBJ databases">
        <title>Intensive care unit water sources are persistently colonized with multi-drug resistant bacteria and are the site of extensive horizontal gene transfer of antibiotic resistance genes.</title>
        <authorList>
            <person name="Diorio-Toth L."/>
        </authorList>
    </citation>
    <scope>NUCLEOTIDE SEQUENCE</scope>
    <source>
        <strain evidence="2">GD03947</strain>
    </source>
</reference>
<feature type="region of interest" description="Disordered" evidence="1">
    <location>
        <begin position="96"/>
        <end position="116"/>
    </location>
</feature>
<evidence type="ECO:0000313" key="3">
    <source>
        <dbReference type="Proteomes" id="UP001158500"/>
    </source>
</evidence>
<protein>
    <submittedName>
        <fullName evidence="2">Uncharacterized protein</fullName>
    </submittedName>
</protein>
<dbReference type="EMBL" id="JAOCAE010000006">
    <property type="protein sequence ID" value="MDH1236548.1"/>
    <property type="molecule type" value="Genomic_DNA"/>
</dbReference>